<dbReference type="CDD" id="cd07304">
    <property type="entry name" value="Chorismate_synthase"/>
    <property type="match status" value="1"/>
</dbReference>
<comment type="cofactor">
    <cofactor evidence="9">
        <name>FMNH2</name>
        <dbReference type="ChEBI" id="CHEBI:57618"/>
    </cofactor>
    <text evidence="9">Reduced FMN (FMNH(2)).</text>
</comment>
<dbReference type="HAMAP" id="MF_00300">
    <property type="entry name" value="Chorismate_synth"/>
    <property type="match status" value="1"/>
</dbReference>
<dbReference type="PIRSF" id="PIRSF001456">
    <property type="entry name" value="Chorismate_synth"/>
    <property type="match status" value="1"/>
</dbReference>
<organism evidence="11">
    <name type="scientific">Hemiselmis andersenii</name>
    <name type="common">Cryptophyte alga</name>
    <dbReference type="NCBI Taxonomy" id="464988"/>
    <lineage>
        <taxon>Eukaryota</taxon>
        <taxon>Cryptophyceae</taxon>
        <taxon>Cryptomonadales</taxon>
        <taxon>Hemiselmidaceae</taxon>
        <taxon>Hemiselmis</taxon>
    </lineage>
</organism>
<keyword evidence="5 9" id="KW-0028">Amino-acid biosynthesis</keyword>
<protein>
    <recommendedName>
        <fullName evidence="4 9">Chorismate synthase</fullName>
        <ecNumber evidence="4 9">4.2.3.5</ecNumber>
    </recommendedName>
</protein>
<dbReference type="Gene3D" id="3.60.150.10">
    <property type="entry name" value="Chorismate synthase AroC"/>
    <property type="match status" value="1"/>
</dbReference>
<comment type="catalytic activity">
    <reaction evidence="1 9">
        <text>5-O-(1-carboxyvinyl)-3-phosphoshikimate = chorismate + phosphate</text>
        <dbReference type="Rhea" id="RHEA:21020"/>
        <dbReference type="ChEBI" id="CHEBI:29748"/>
        <dbReference type="ChEBI" id="CHEBI:43474"/>
        <dbReference type="ChEBI" id="CHEBI:57701"/>
        <dbReference type="EC" id="4.2.3.5"/>
    </reaction>
</comment>
<dbReference type="GO" id="GO:0010181">
    <property type="term" value="F:FMN binding"/>
    <property type="evidence" value="ECO:0007669"/>
    <property type="project" value="TreeGrafter"/>
</dbReference>
<dbReference type="PROSITE" id="PS00788">
    <property type="entry name" value="CHORISMATE_SYNTHASE_2"/>
    <property type="match status" value="1"/>
</dbReference>
<keyword evidence="10" id="KW-0175">Coiled coil</keyword>
<evidence type="ECO:0000256" key="6">
    <source>
        <dbReference type="ARBA" id="ARBA00023141"/>
    </source>
</evidence>
<dbReference type="InterPro" id="IPR020541">
    <property type="entry name" value="Chorismate_synthase_CS"/>
</dbReference>
<comment type="function">
    <text evidence="8">Catalyzes the last common step of the biosynthesis of aromatic amino acids, produced via the shikimic acid pathway.</text>
</comment>
<feature type="coiled-coil region" evidence="10">
    <location>
        <begin position="397"/>
        <end position="424"/>
    </location>
</feature>
<evidence type="ECO:0000256" key="4">
    <source>
        <dbReference type="ARBA" id="ARBA00013036"/>
    </source>
</evidence>
<dbReference type="PROSITE" id="PS00787">
    <property type="entry name" value="CHORISMATE_SYNTHASE_1"/>
    <property type="match status" value="1"/>
</dbReference>
<evidence type="ECO:0000256" key="1">
    <source>
        <dbReference type="ARBA" id="ARBA00001852"/>
    </source>
</evidence>
<evidence type="ECO:0000256" key="8">
    <source>
        <dbReference type="ARBA" id="ARBA00053861"/>
    </source>
</evidence>
<dbReference type="GO" id="GO:0004107">
    <property type="term" value="F:chorismate synthase activity"/>
    <property type="evidence" value="ECO:0007669"/>
    <property type="project" value="UniProtKB-EC"/>
</dbReference>
<evidence type="ECO:0000256" key="10">
    <source>
        <dbReference type="SAM" id="Coils"/>
    </source>
</evidence>
<name>A0A6U4NCD5_HEMAN</name>
<evidence type="ECO:0000256" key="7">
    <source>
        <dbReference type="ARBA" id="ARBA00023239"/>
    </source>
</evidence>
<evidence type="ECO:0000256" key="2">
    <source>
        <dbReference type="ARBA" id="ARBA00005044"/>
    </source>
</evidence>
<evidence type="ECO:0000256" key="9">
    <source>
        <dbReference type="RuleBase" id="RU000605"/>
    </source>
</evidence>
<evidence type="ECO:0000256" key="3">
    <source>
        <dbReference type="ARBA" id="ARBA00008014"/>
    </source>
</evidence>
<dbReference type="PROSITE" id="PS00789">
    <property type="entry name" value="CHORISMATE_SYNTHASE_3"/>
    <property type="match status" value="1"/>
</dbReference>
<accession>A0A6U4NCD5</accession>
<sequence length="429" mass="46117">MSTFGSLFKVMTFGESHCAGVGCIVEGVPPRMQITEEDIQVQLDRRRPGQAGAGAISTGRNEADAVSILSGTEKGFTLGTPIGLFVRNKDMRPHDYGEMSQIPRPSHADFTYQMKYGFRAASGGGRASARETIGRVAAGAIAEKWLKERYNTELVSWVSSVGDIVLPESEVNLDTISRDEVDQHMVRCPHIPTADKMADCIKAARADEDSVGGTCAIVIRNCPIGLGEPCFDKLEAKLAHAMMSIPATKGFEIGSGFSGTRMRGSAHNDMFDIKDGKMVTITNHSGGVQGGISNGMNIVLRIAFKPPATIGKAQPTADFTGNNCTLEAKGRHDPCVVMRAIPIIETMCALVIADMSLIQEARKAAAPPLPQEVSGFFCDPTMDGTISYNGVKMGWNAGDAEGKKKELESRKKALEEQLKEVQGMLENTN</sequence>
<dbReference type="GO" id="GO:0009073">
    <property type="term" value="P:aromatic amino acid family biosynthetic process"/>
    <property type="evidence" value="ECO:0007669"/>
    <property type="project" value="UniProtKB-KW"/>
</dbReference>
<dbReference type="AlphaFoldDB" id="A0A6U4NCD5"/>
<dbReference type="PANTHER" id="PTHR21085:SF0">
    <property type="entry name" value="CHORISMATE SYNTHASE"/>
    <property type="match status" value="1"/>
</dbReference>
<keyword evidence="7 9" id="KW-0456">Lyase</keyword>
<dbReference type="Pfam" id="PF01264">
    <property type="entry name" value="Chorismate_synt"/>
    <property type="match status" value="1"/>
</dbReference>
<dbReference type="InterPro" id="IPR000453">
    <property type="entry name" value="Chorismate_synth"/>
</dbReference>
<keyword evidence="6 9" id="KW-0057">Aromatic amino acid biosynthesis</keyword>
<dbReference type="GO" id="GO:0005829">
    <property type="term" value="C:cytosol"/>
    <property type="evidence" value="ECO:0007669"/>
    <property type="project" value="TreeGrafter"/>
</dbReference>
<gene>
    <name evidence="11" type="ORF">HAND1043_LOCUS21311</name>
</gene>
<comment type="pathway">
    <text evidence="2 9">Metabolic intermediate biosynthesis; chorismate biosynthesis; chorismate from D-erythrose 4-phosphate and phosphoenolpyruvate: step 7/7.</text>
</comment>
<dbReference type="SUPFAM" id="SSF103263">
    <property type="entry name" value="Chorismate synthase, AroC"/>
    <property type="match status" value="1"/>
</dbReference>
<evidence type="ECO:0000256" key="5">
    <source>
        <dbReference type="ARBA" id="ARBA00022605"/>
    </source>
</evidence>
<dbReference type="EC" id="4.2.3.5" evidence="4 9"/>
<comment type="similarity">
    <text evidence="3 9">Belongs to the chorismate synthase family.</text>
</comment>
<proteinExistence type="inferred from homology"/>
<dbReference type="NCBIfam" id="NF003793">
    <property type="entry name" value="PRK05382.1"/>
    <property type="match status" value="1"/>
</dbReference>
<dbReference type="NCBIfam" id="TIGR00033">
    <property type="entry name" value="aroC"/>
    <property type="match status" value="1"/>
</dbReference>
<evidence type="ECO:0000313" key="11">
    <source>
        <dbReference type="EMBL" id="CAD8754803.1"/>
    </source>
</evidence>
<dbReference type="FunFam" id="3.60.150.10:FF:000003">
    <property type="entry name" value="Chorismate synthase"/>
    <property type="match status" value="1"/>
</dbReference>
<dbReference type="UniPathway" id="UPA00053">
    <property type="reaction ID" value="UER00090"/>
</dbReference>
<dbReference type="GO" id="GO:0008652">
    <property type="term" value="P:amino acid biosynthetic process"/>
    <property type="evidence" value="ECO:0007669"/>
    <property type="project" value="UniProtKB-KW"/>
</dbReference>
<dbReference type="PANTHER" id="PTHR21085">
    <property type="entry name" value="CHORISMATE SYNTHASE"/>
    <property type="match status" value="1"/>
</dbReference>
<dbReference type="GO" id="GO:0009423">
    <property type="term" value="P:chorismate biosynthetic process"/>
    <property type="evidence" value="ECO:0007669"/>
    <property type="project" value="UniProtKB-UniPathway"/>
</dbReference>
<dbReference type="EMBL" id="HBFK01035139">
    <property type="protein sequence ID" value="CAD8754803.1"/>
    <property type="molecule type" value="Transcribed_RNA"/>
</dbReference>
<dbReference type="InterPro" id="IPR035904">
    <property type="entry name" value="Chorismate_synth_AroC_sf"/>
</dbReference>
<reference evidence="11" key="1">
    <citation type="submission" date="2021-01" db="EMBL/GenBank/DDBJ databases">
        <authorList>
            <person name="Corre E."/>
            <person name="Pelletier E."/>
            <person name="Niang G."/>
            <person name="Scheremetjew M."/>
            <person name="Finn R."/>
            <person name="Kale V."/>
            <person name="Holt S."/>
            <person name="Cochrane G."/>
            <person name="Meng A."/>
            <person name="Brown T."/>
            <person name="Cohen L."/>
        </authorList>
    </citation>
    <scope>NUCLEOTIDE SEQUENCE</scope>
    <source>
        <strain evidence="11">CCMP441</strain>
    </source>
</reference>